<feature type="transmembrane region" description="Helical" evidence="6">
    <location>
        <begin position="179"/>
        <end position="200"/>
    </location>
</feature>
<feature type="transmembrane region" description="Helical" evidence="6">
    <location>
        <begin position="212"/>
        <end position="230"/>
    </location>
</feature>
<dbReference type="EMBL" id="BMES01000002">
    <property type="protein sequence ID" value="GGH30049.1"/>
    <property type="molecule type" value="Genomic_DNA"/>
</dbReference>
<reference evidence="7" key="2">
    <citation type="submission" date="2020-09" db="EMBL/GenBank/DDBJ databases">
        <authorList>
            <person name="Sun Q."/>
            <person name="Zhou Y."/>
        </authorList>
    </citation>
    <scope>NUCLEOTIDE SEQUENCE</scope>
    <source>
        <strain evidence="7">CGMCC 1.12214</strain>
    </source>
</reference>
<evidence type="ECO:0000256" key="4">
    <source>
        <dbReference type="ARBA" id="ARBA00022989"/>
    </source>
</evidence>
<sequence length="234" mass="24803">MARRTVGFYGPRRLNLGSRMPIDFVPSAATLLAFTGASFLLAITPGPDMGLMLARTLAGGRRAGFATVAGCSVGVVIHALLAGLGLSALLAASTTAFTAAKIVGAIYLLWLAWQSLRHGSSFHVTPDDGKSKNAFAVFLTGLGINLTNPKVVLFFVTFLPQFVEPTDPHAAGKMVFLGVWFLLVGVPVASVIVLTAERFTASMRRSKRMMRAFDLGFAGVMGGFALRLLLTQGR</sequence>
<comment type="caution">
    <text evidence="7">The sequence shown here is derived from an EMBL/GenBank/DDBJ whole genome shotgun (WGS) entry which is preliminary data.</text>
</comment>
<keyword evidence="2" id="KW-1003">Cell membrane</keyword>
<dbReference type="RefSeq" id="WP_308469386.1">
    <property type="nucleotide sequence ID" value="NZ_BMES01000002.1"/>
</dbReference>
<evidence type="ECO:0000313" key="7">
    <source>
        <dbReference type="EMBL" id="GGH30049.1"/>
    </source>
</evidence>
<dbReference type="Proteomes" id="UP000603912">
    <property type="component" value="Unassembled WGS sequence"/>
</dbReference>
<evidence type="ECO:0000256" key="5">
    <source>
        <dbReference type="ARBA" id="ARBA00023136"/>
    </source>
</evidence>
<dbReference type="GO" id="GO:0015171">
    <property type="term" value="F:amino acid transmembrane transporter activity"/>
    <property type="evidence" value="ECO:0007669"/>
    <property type="project" value="TreeGrafter"/>
</dbReference>
<dbReference type="AlphaFoldDB" id="A0A917MK27"/>
<dbReference type="GO" id="GO:0005886">
    <property type="term" value="C:plasma membrane"/>
    <property type="evidence" value="ECO:0007669"/>
    <property type="project" value="UniProtKB-SubCell"/>
</dbReference>
<evidence type="ECO:0000256" key="1">
    <source>
        <dbReference type="ARBA" id="ARBA00004651"/>
    </source>
</evidence>
<evidence type="ECO:0000256" key="3">
    <source>
        <dbReference type="ARBA" id="ARBA00022692"/>
    </source>
</evidence>
<proteinExistence type="predicted"/>
<dbReference type="PANTHER" id="PTHR30086:SF20">
    <property type="entry name" value="ARGININE EXPORTER PROTEIN ARGO-RELATED"/>
    <property type="match status" value="1"/>
</dbReference>
<comment type="subcellular location">
    <subcellularLocation>
        <location evidence="1">Cell membrane</location>
        <topology evidence="1">Multi-pass membrane protein</topology>
    </subcellularLocation>
</comment>
<dbReference type="PIRSF" id="PIRSF006324">
    <property type="entry name" value="LeuE"/>
    <property type="match status" value="1"/>
</dbReference>
<keyword evidence="4 6" id="KW-1133">Transmembrane helix</keyword>
<feature type="transmembrane region" description="Helical" evidence="6">
    <location>
        <begin position="134"/>
        <end position="159"/>
    </location>
</feature>
<organism evidence="7 8">
    <name type="scientific">Alsobacter metallidurans</name>
    <dbReference type="NCBI Taxonomy" id="340221"/>
    <lineage>
        <taxon>Bacteria</taxon>
        <taxon>Pseudomonadati</taxon>
        <taxon>Pseudomonadota</taxon>
        <taxon>Alphaproteobacteria</taxon>
        <taxon>Hyphomicrobiales</taxon>
        <taxon>Alsobacteraceae</taxon>
        <taxon>Alsobacter</taxon>
    </lineage>
</organism>
<dbReference type="PANTHER" id="PTHR30086">
    <property type="entry name" value="ARGININE EXPORTER PROTEIN ARGO"/>
    <property type="match status" value="1"/>
</dbReference>
<keyword evidence="5 6" id="KW-0472">Membrane</keyword>
<dbReference type="InterPro" id="IPR001123">
    <property type="entry name" value="LeuE-type"/>
</dbReference>
<evidence type="ECO:0000256" key="6">
    <source>
        <dbReference type="SAM" id="Phobius"/>
    </source>
</evidence>
<feature type="transmembrane region" description="Helical" evidence="6">
    <location>
        <begin position="63"/>
        <end position="84"/>
    </location>
</feature>
<accession>A0A917MK27</accession>
<name>A0A917MK27_9HYPH</name>
<feature type="transmembrane region" description="Helical" evidence="6">
    <location>
        <begin position="24"/>
        <end position="43"/>
    </location>
</feature>
<dbReference type="Pfam" id="PF01810">
    <property type="entry name" value="LysE"/>
    <property type="match status" value="1"/>
</dbReference>
<protein>
    <submittedName>
        <fullName evidence="7">Threonine transporter RhtB</fullName>
    </submittedName>
</protein>
<gene>
    <name evidence="7" type="ORF">GCM10007036_40390</name>
</gene>
<evidence type="ECO:0000313" key="8">
    <source>
        <dbReference type="Proteomes" id="UP000603912"/>
    </source>
</evidence>
<keyword evidence="8" id="KW-1185">Reference proteome</keyword>
<feature type="transmembrane region" description="Helical" evidence="6">
    <location>
        <begin position="90"/>
        <end position="113"/>
    </location>
</feature>
<keyword evidence="3 6" id="KW-0812">Transmembrane</keyword>
<evidence type="ECO:0000256" key="2">
    <source>
        <dbReference type="ARBA" id="ARBA00022475"/>
    </source>
</evidence>
<reference evidence="7" key="1">
    <citation type="journal article" date="2014" name="Int. J. Syst. Evol. Microbiol.">
        <title>Complete genome sequence of Corynebacterium casei LMG S-19264T (=DSM 44701T), isolated from a smear-ripened cheese.</title>
        <authorList>
            <consortium name="US DOE Joint Genome Institute (JGI-PGF)"/>
            <person name="Walter F."/>
            <person name="Albersmeier A."/>
            <person name="Kalinowski J."/>
            <person name="Ruckert C."/>
        </authorList>
    </citation>
    <scope>NUCLEOTIDE SEQUENCE</scope>
    <source>
        <strain evidence="7">CGMCC 1.12214</strain>
    </source>
</reference>